<evidence type="ECO:0000259" key="5">
    <source>
        <dbReference type="PROSITE" id="PS50887"/>
    </source>
</evidence>
<feature type="transmembrane region" description="Helical" evidence="4">
    <location>
        <begin position="21"/>
        <end position="38"/>
    </location>
</feature>
<comment type="cofactor">
    <cofactor evidence="1">
        <name>Mg(2+)</name>
        <dbReference type="ChEBI" id="CHEBI:18420"/>
    </cofactor>
</comment>
<dbReference type="AlphaFoldDB" id="A0A0W0TP45"/>
<comment type="caution">
    <text evidence="6">The sequence shown here is derived from an EMBL/GenBank/DDBJ whole genome shotgun (WGS) entry which is preliminary data.</text>
</comment>
<keyword evidence="7" id="KW-1185">Reference proteome</keyword>
<feature type="transmembrane region" description="Helical" evidence="4">
    <location>
        <begin position="160"/>
        <end position="178"/>
    </location>
</feature>
<dbReference type="InterPro" id="IPR050469">
    <property type="entry name" value="Diguanylate_Cyclase"/>
</dbReference>
<dbReference type="PANTHER" id="PTHR45138:SF9">
    <property type="entry name" value="DIGUANYLATE CYCLASE DGCM-RELATED"/>
    <property type="match status" value="1"/>
</dbReference>
<dbReference type="InterPro" id="IPR000160">
    <property type="entry name" value="GGDEF_dom"/>
</dbReference>
<evidence type="ECO:0000256" key="2">
    <source>
        <dbReference type="ARBA" id="ARBA00012528"/>
    </source>
</evidence>
<dbReference type="GO" id="GO:0043709">
    <property type="term" value="P:cell adhesion involved in single-species biofilm formation"/>
    <property type="evidence" value="ECO:0007669"/>
    <property type="project" value="TreeGrafter"/>
</dbReference>
<feature type="transmembrane region" description="Helical" evidence="4">
    <location>
        <begin position="109"/>
        <end position="130"/>
    </location>
</feature>
<dbReference type="PROSITE" id="PS50887">
    <property type="entry name" value="GGDEF"/>
    <property type="match status" value="1"/>
</dbReference>
<dbReference type="RefSeq" id="WP_058387125.1">
    <property type="nucleotide sequence ID" value="NZ_LNYC01000072.1"/>
</dbReference>
<evidence type="ECO:0000313" key="6">
    <source>
        <dbReference type="EMBL" id="KTC97340.1"/>
    </source>
</evidence>
<dbReference type="GO" id="GO:0005886">
    <property type="term" value="C:plasma membrane"/>
    <property type="evidence" value="ECO:0007669"/>
    <property type="project" value="TreeGrafter"/>
</dbReference>
<feature type="transmembrane region" description="Helical" evidence="4">
    <location>
        <begin position="84"/>
        <end position="103"/>
    </location>
</feature>
<dbReference type="EC" id="2.7.7.65" evidence="2"/>
<dbReference type="STRING" id="45065.Lgee_2001"/>
<gene>
    <name evidence="6" type="ORF">Lgee_2001</name>
</gene>
<sequence length="394" mass="44659">MQKTEHRVFLHMLRHLFEQGKRGALFNMLSALIVYGYFEMTSATLPGLHLWLAGTVLTGLARFMLSAYAGHCRQNAKLILCHKVMFGIVFLNGCMWGSLYWVYFNEMSMFQQLFAALMLTSGTTLSISAFSASRPCYLAFVIPTLTPMIIMTLTATHEEYVYFGTAIFLYALFIMYVFTQHRNALLENPRLEISRESLLKRLQGMNEKLLRTSRTDALTHLANRHHFNEQLHADWMRCKRAETPIGLILIDIDYFKQYNDHYGHLGGDQCLQHIARILRRIVRRTTDLAARFGGDEIAIILFNTGLEHAKSIGLEIQQELYLEQLPHSGSPWGLITLSIGVVAGIPAGDAAEDHLLAQADAALYRAKRQGRNTLEAAPLFHCAEAVRQLPEPVL</sequence>
<evidence type="ECO:0000256" key="1">
    <source>
        <dbReference type="ARBA" id="ARBA00001946"/>
    </source>
</evidence>
<dbReference type="EMBL" id="LNYC01000072">
    <property type="protein sequence ID" value="KTC97340.1"/>
    <property type="molecule type" value="Genomic_DNA"/>
</dbReference>
<dbReference type="Gene3D" id="3.30.70.270">
    <property type="match status" value="1"/>
</dbReference>
<dbReference type="NCBIfam" id="TIGR00254">
    <property type="entry name" value="GGDEF"/>
    <property type="match status" value="1"/>
</dbReference>
<dbReference type="FunFam" id="3.30.70.270:FF:000001">
    <property type="entry name" value="Diguanylate cyclase domain protein"/>
    <property type="match status" value="1"/>
</dbReference>
<reference evidence="6 7" key="1">
    <citation type="submission" date="2015-11" db="EMBL/GenBank/DDBJ databases">
        <title>Genomic analysis of 38 Legionella species identifies large and diverse effector repertoires.</title>
        <authorList>
            <person name="Burstein D."/>
            <person name="Amaro F."/>
            <person name="Zusman T."/>
            <person name="Lifshitz Z."/>
            <person name="Cohen O."/>
            <person name="Gilbert J.A."/>
            <person name="Pupko T."/>
            <person name="Shuman H.A."/>
            <person name="Segal G."/>
        </authorList>
    </citation>
    <scope>NUCLEOTIDE SEQUENCE [LARGE SCALE GENOMIC DNA]</scope>
    <source>
        <strain evidence="6 7">ATCC 49504</strain>
    </source>
</reference>
<dbReference type="GO" id="GO:1902201">
    <property type="term" value="P:negative regulation of bacterial-type flagellum-dependent cell motility"/>
    <property type="evidence" value="ECO:0007669"/>
    <property type="project" value="TreeGrafter"/>
</dbReference>
<organism evidence="6 7">
    <name type="scientific">Legionella geestiana</name>
    <dbReference type="NCBI Taxonomy" id="45065"/>
    <lineage>
        <taxon>Bacteria</taxon>
        <taxon>Pseudomonadati</taxon>
        <taxon>Pseudomonadota</taxon>
        <taxon>Gammaproteobacteria</taxon>
        <taxon>Legionellales</taxon>
        <taxon>Legionellaceae</taxon>
        <taxon>Legionella</taxon>
    </lineage>
</organism>
<feature type="transmembrane region" description="Helical" evidence="4">
    <location>
        <begin position="50"/>
        <end position="72"/>
    </location>
</feature>
<feature type="transmembrane region" description="Helical" evidence="4">
    <location>
        <begin position="137"/>
        <end position="154"/>
    </location>
</feature>
<keyword evidence="4" id="KW-0472">Membrane</keyword>
<name>A0A0W0TP45_9GAMM</name>
<dbReference type="InterPro" id="IPR029787">
    <property type="entry name" value="Nucleotide_cyclase"/>
</dbReference>
<dbReference type="Pfam" id="PF00990">
    <property type="entry name" value="GGDEF"/>
    <property type="match status" value="1"/>
</dbReference>
<dbReference type="Proteomes" id="UP000054785">
    <property type="component" value="Unassembled WGS sequence"/>
</dbReference>
<proteinExistence type="predicted"/>
<comment type="catalytic activity">
    <reaction evidence="3">
        <text>2 GTP = 3',3'-c-di-GMP + 2 diphosphate</text>
        <dbReference type="Rhea" id="RHEA:24898"/>
        <dbReference type="ChEBI" id="CHEBI:33019"/>
        <dbReference type="ChEBI" id="CHEBI:37565"/>
        <dbReference type="ChEBI" id="CHEBI:58805"/>
        <dbReference type="EC" id="2.7.7.65"/>
    </reaction>
</comment>
<dbReference type="InterPro" id="IPR043128">
    <property type="entry name" value="Rev_trsase/Diguanyl_cyclase"/>
</dbReference>
<dbReference type="SMART" id="SM00267">
    <property type="entry name" value="GGDEF"/>
    <property type="match status" value="1"/>
</dbReference>
<dbReference type="PANTHER" id="PTHR45138">
    <property type="entry name" value="REGULATORY COMPONENTS OF SENSORY TRANSDUCTION SYSTEM"/>
    <property type="match status" value="1"/>
</dbReference>
<protein>
    <recommendedName>
        <fullName evidence="2">diguanylate cyclase</fullName>
        <ecNumber evidence="2">2.7.7.65</ecNumber>
    </recommendedName>
</protein>
<dbReference type="GO" id="GO:0052621">
    <property type="term" value="F:diguanylate cyclase activity"/>
    <property type="evidence" value="ECO:0007669"/>
    <property type="project" value="UniProtKB-EC"/>
</dbReference>
<feature type="domain" description="GGDEF" evidence="5">
    <location>
        <begin position="243"/>
        <end position="379"/>
    </location>
</feature>
<accession>A0A0W0TP45</accession>
<evidence type="ECO:0000313" key="7">
    <source>
        <dbReference type="Proteomes" id="UP000054785"/>
    </source>
</evidence>
<keyword evidence="4" id="KW-1133">Transmembrane helix</keyword>
<dbReference type="CDD" id="cd01949">
    <property type="entry name" value="GGDEF"/>
    <property type="match status" value="1"/>
</dbReference>
<evidence type="ECO:0000256" key="4">
    <source>
        <dbReference type="SAM" id="Phobius"/>
    </source>
</evidence>
<evidence type="ECO:0000256" key="3">
    <source>
        <dbReference type="ARBA" id="ARBA00034247"/>
    </source>
</evidence>
<dbReference type="SUPFAM" id="SSF55073">
    <property type="entry name" value="Nucleotide cyclase"/>
    <property type="match status" value="1"/>
</dbReference>
<keyword evidence="4" id="KW-0812">Transmembrane</keyword>